<dbReference type="EMBL" id="JAVDXV010000003">
    <property type="protein sequence ID" value="MDR7332975.1"/>
    <property type="molecule type" value="Genomic_DNA"/>
</dbReference>
<evidence type="ECO:0000313" key="4">
    <source>
        <dbReference type="Proteomes" id="UP001180825"/>
    </source>
</evidence>
<organism evidence="3 4">
    <name type="scientific">Roseateles asaccharophilus</name>
    <dbReference type="NCBI Taxonomy" id="582607"/>
    <lineage>
        <taxon>Bacteria</taxon>
        <taxon>Pseudomonadati</taxon>
        <taxon>Pseudomonadota</taxon>
        <taxon>Betaproteobacteria</taxon>
        <taxon>Burkholderiales</taxon>
        <taxon>Sphaerotilaceae</taxon>
        <taxon>Roseateles</taxon>
    </lineage>
</organism>
<dbReference type="Pfam" id="PF12158">
    <property type="entry name" value="DUF3592"/>
    <property type="match status" value="1"/>
</dbReference>
<dbReference type="RefSeq" id="WP_310328160.1">
    <property type="nucleotide sequence ID" value="NZ_JAVDXV010000003.1"/>
</dbReference>
<evidence type="ECO:0000256" key="1">
    <source>
        <dbReference type="SAM" id="Phobius"/>
    </source>
</evidence>
<gene>
    <name evidence="3" type="ORF">J2X21_002108</name>
</gene>
<keyword evidence="4" id="KW-1185">Reference proteome</keyword>
<comment type="caution">
    <text evidence="3">The sequence shown here is derived from an EMBL/GenBank/DDBJ whole genome shotgun (WGS) entry which is preliminary data.</text>
</comment>
<sequence>MPIGLLTLTLLSLALVIYGAACLRRAANGLRYVEVPATLTQLQIVDKLDSARSYHKRWYAVEAHYYYEVSGHRYQASRVGWDVRSSWTESPDAAERLAAEIRRRACCFVDPDAPGRALLMVALPKSRRQHYWAITLAGLALAAATGLLWTVRD</sequence>
<protein>
    <recommendedName>
        <fullName evidence="2">DUF3592 domain-containing protein</fullName>
    </recommendedName>
</protein>
<evidence type="ECO:0000259" key="2">
    <source>
        <dbReference type="Pfam" id="PF12158"/>
    </source>
</evidence>
<reference evidence="3 4" key="1">
    <citation type="submission" date="2023-07" db="EMBL/GenBank/DDBJ databases">
        <title>Sorghum-associated microbial communities from plants grown in Nebraska, USA.</title>
        <authorList>
            <person name="Schachtman D."/>
        </authorList>
    </citation>
    <scope>NUCLEOTIDE SEQUENCE [LARGE SCALE GENOMIC DNA]</scope>
    <source>
        <strain evidence="3 4">BE316</strain>
    </source>
</reference>
<keyword evidence="1" id="KW-0472">Membrane</keyword>
<dbReference type="InterPro" id="IPR021994">
    <property type="entry name" value="DUF3592"/>
</dbReference>
<feature type="domain" description="DUF3592" evidence="2">
    <location>
        <begin position="35"/>
        <end position="119"/>
    </location>
</feature>
<keyword evidence="1" id="KW-0812">Transmembrane</keyword>
<dbReference type="Proteomes" id="UP001180825">
    <property type="component" value="Unassembled WGS sequence"/>
</dbReference>
<feature type="transmembrane region" description="Helical" evidence="1">
    <location>
        <begin position="131"/>
        <end position="151"/>
    </location>
</feature>
<name>A0ABU2A7I0_9BURK</name>
<evidence type="ECO:0000313" key="3">
    <source>
        <dbReference type="EMBL" id="MDR7332975.1"/>
    </source>
</evidence>
<proteinExistence type="predicted"/>
<accession>A0ABU2A7I0</accession>
<keyword evidence="1" id="KW-1133">Transmembrane helix</keyword>